<evidence type="ECO:0000313" key="2">
    <source>
        <dbReference type="Proteomes" id="UP000053676"/>
    </source>
</evidence>
<accession>W2T6F2</accession>
<protein>
    <submittedName>
        <fullName evidence="1">Uncharacterized protein</fullName>
    </submittedName>
</protein>
<name>W2T6F2_NECAM</name>
<proteinExistence type="predicted"/>
<dbReference type="KEGG" id="nai:NECAME_11008"/>
<organism evidence="1 2">
    <name type="scientific">Necator americanus</name>
    <name type="common">Human hookworm</name>
    <dbReference type="NCBI Taxonomy" id="51031"/>
    <lineage>
        <taxon>Eukaryota</taxon>
        <taxon>Metazoa</taxon>
        <taxon>Ecdysozoa</taxon>
        <taxon>Nematoda</taxon>
        <taxon>Chromadorea</taxon>
        <taxon>Rhabditida</taxon>
        <taxon>Rhabditina</taxon>
        <taxon>Rhabditomorpha</taxon>
        <taxon>Strongyloidea</taxon>
        <taxon>Ancylostomatidae</taxon>
        <taxon>Bunostominae</taxon>
        <taxon>Necator</taxon>
    </lineage>
</organism>
<sequence>MIHRKKFDRMHTSLSQTAKNITKKAVRYMIVLNGLKTSFKRDFKFSSKTKRRGGKTYQCTPLPQPNFFILLQVSSFVNVEPVLLLFCNLFVNTKELSN</sequence>
<dbReference type="AlphaFoldDB" id="W2T6F2"/>
<keyword evidence="2" id="KW-1185">Reference proteome</keyword>
<reference evidence="2" key="1">
    <citation type="journal article" date="2014" name="Nat. Genet.">
        <title>Genome of the human hookworm Necator americanus.</title>
        <authorList>
            <person name="Tang Y.T."/>
            <person name="Gao X."/>
            <person name="Rosa B.A."/>
            <person name="Abubucker S."/>
            <person name="Hallsworth-Pepin K."/>
            <person name="Martin J."/>
            <person name="Tyagi R."/>
            <person name="Heizer E."/>
            <person name="Zhang X."/>
            <person name="Bhonagiri-Palsikar V."/>
            <person name="Minx P."/>
            <person name="Warren W.C."/>
            <person name="Wang Q."/>
            <person name="Zhan B."/>
            <person name="Hotez P.J."/>
            <person name="Sternberg P.W."/>
            <person name="Dougall A."/>
            <person name="Gaze S.T."/>
            <person name="Mulvenna J."/>
            <person name="Sotillo J."/>
            <person name="Ranganathan S."/>
            <person name="Rabelo E.M."/>
            <person name="Wilson R.K."/>
            <person name="Felgner P.L."/>
            <person name="Bethony J."/>
            <person name="Hawdon J.M."/>
            <person name="Gasser R.B."/>
            <person name="Loukas A."/>
            <person name="Mitreva M."/>
        </authorList>
    </citation>
    <scope>NUCLEOTIDE SEQUENCE [LARGE SCALE GENOMIC DNA]</scope>
</reference>
<evidence type="ECO:0000313" key="1">
    <source>
        <dbReference type="EMBL" id="ETN77463.1"/>
    </source>
</evidence>
<dbReference type="Proteomes" id="UP000053676">
    <property type="component" value="Unassembled WGS sequence"/>
</dbReference>
<dbReference type="EMBL" id="KI660168">
    <property type="protein sequence ID" value="ETN77463.1"/>
    <property type="molecule type" value="Genomic_DNA"/>
</dbReference>
<gene>
    <name evidence="1" type="ORF">NECAME_11008</name>
</gene>